<comment type="caution">
    <text evidence="2">The sequence shown here is derived from an EMBL/GenBank/DDBJ whole genome shotgun (WGS) entry which is preliminary data.</text>
</comment>
<keyword evidence="3" id="KW-1185">Reference proteome</keyword>
<keyword evidence="1" id="KW-0472">Membrane</keyword>
<dbReference type="Proteomes" id="UP001576774">
    <property type="component" value="Unassembled WGS sequence"/>
</dbReference>
<evidence type="ECO:0000256" key="1">
    <source>
        <dbReference type="SAM" id="Phobius"/>
    </source>
</evidence>
<protein>
    <submittedName>
        <fullName evidence="2">Uncharacterized protein</fullName>
    </submittedName>
</protein>
<keyword evidence="1" id="KW-0812">Transmembrane</keyword>
<keyword evidence="1" id="KW-1133">Transmembrane helix</keyword>
<feature type="transmembrane region" description="Helical" evidence="1">
    <location>
        <begin position="25"/>
        <end position="52"/>
    </location>
</feature>
<evidence type="ECO:0000313" key="3">
    <source>
        <dbReference type="Proteomes" id="UP001576774"/>
    </source>
</evidence>
<gene>
    <name evidence="2" type="ORF">ACE1CC_23255</name>
</gene>
<dbReference type="RefSeq" id="WP_413272814.1">
    <property type="nucleotide sequence ID" value="NZ_JBHFNQ010000180.1"/>
</dbReference>
<reference evidence="2 3" key="1">
    <citation type="submission" date="2024-09" db="EMBL/GenBank/DDBJ databases">
        <title>Floridaenema gen nov. (Aerosakkonemataceae, Aerosakkonematales ord. nov., Cyanobacteria) from benthic tropical and subtropical fresh waters, with the description of four new species.</title>
        <authorList>
            <person name="Moretto J.A."/>
            <person name="Berthold D.E."/>
            <person name="Lefler F.W."/>
            <person name="Huang I.-S."/>
            <person name="Laughinghouse H. IV."/>
        </authorList>
    </citation>
    <scope>NUCLEOTIDE SEQUENCE [LARGE SCALE GENOMIC DNA]</scope>
    <source>
        <strain evidence="2 3">BLCC-F46</strain>
    </source>
</reference>
<sequence length="235" mass="26568">MTNTPPSSPSSWDRIRNFFSQSRPLILAGTVGGLMVSFIGITVDLATFWSLVYPKTDPSKYKEGWVIVKIKGWSETSYDQAEKLEGPGWFLGRFFAQRLRGTSRLTPMIYTDYKPKEAIINGGSSEADDVSVLINVDYEGEVRGWANKANKRNSQTLHARLIQAYSSQEPVCIFVYGIRNNRTSEFLNILQFQEIRKDFVNQYNALAKNDDATTDRQSQLANLALRACGSPTLYR</sequence>
<organism evidence="2 3">
    <name type="scientific">Floridaenema aerugineum BLCC-F46</name>
    <dbReference type="NCBI Taxonomy" id="3153654"/>
    <lineage>
        <taxon>Bacteria</taxon>
        <taxon>Bacillati</taxon>
        <taxon>Cyanobacteriota</taxon>
        <taxon>Cyanophyceae</taxon>
        <taxon>Oscillatoriophycideae</taxon>
        <taxon>Aerosakkonematales</taxon>
        <taxon>Aerosakkonemataceae</taxon>
        <taxon>Floridanema</taxon>
        <taxon>Floridanema aerugineum</taxon>
    </lineage>
</organism>
<dbReference type="EMBL" id="JBHFNQ010000180">
    <property type="protein sequence ID" value="MFB2879781.1"/>
    <property type="molecule type" value="Genomic_DNA"/>
</dbReference>
<evidence type="ECO:0000313" key="2">
    <source>
        <dbReference type="EMBL" id="MFB2879781.1"/>
    </source>
</evidence>
<proteinExistence type="predicted"/>
<name>A0ABV4XAG7_9CYAN</name>
<accession>A0ABV4XAG7</accession>